<evidence type="ECO:0000313" key="1">
    <source>
        <dbReference type="EMBL" id="KIH99881.1"/>
    </source>
</evidence>
<evidence type="ECO:0000313" key="2">
    <source>
        <dbReference type="Proteomes" id="UP000031675"/>
    </source>
</evidence>
<dbReference type="SUPFAM" id="SSF82784">
    <property type="entry name" value="OsmC-like"/>
    <property type="match status" value="1"/>
</dbReference>
<reference evidence="2" key="1">
    <citation type="journal article" date="2015" name="Chem. Biol.">
        <title>Structure, bioactivity, and resistance mechanism of streptomonomicin, an unusual lasso Peptide from an understudied halophilic actinomycete.</title>
        <authorList>
            <person name="Metelev M."/>
            <person name="Tietz J.I."/>
            <person name="Melby J.O."/>
            <person name="Blair P.M."/>
            <person name="Zhu L."/>
            <person name="Livnat I."/>
            <person name="Severinov K."/>
            <person name="Mitchell D.A."/>
        </authorList>
    </citation>
    <scope>NUCLEOTIDE SEQUENCE [LARGE SCALE GENOMIC DNA]</scope>
    <source>
        <strain evidence="2">YIM 90003</strain>
    </source>
</reference>
<proteinExistence type="predicted"/>
<keyword evidence="2" id="KW-1185">Reference proteome</keyword>
<gene>
    <name evidence="1" type="ORF">LP52_04450</name>
</gene>
<dbReference type="STRING" id="183763.LP52_04450"/>
<dbReference type="InterPro" id="IPR052707">
    <property type="entry name" value="OsmC_Ohr_Peroxiredoxin"/>
</dbReference>
<sequence length="161" mass="17378">MADKVHHYRVDVRWTGNTGSGTGGGYRGFERAHDVEAEGRPVLKGSADSAFRGDPGRWNPEDLLVSALSECHMLSYLSLAAAAQIDVVAYTDTATGTMTTHRDASGEFDEVVLHPVVTVAEEGMVATARQLHEKAHGKCFIARSVNFPVRNEPEIRVAGGE</sequence>
<dbReference type="InterPro" id="IPR036102">
    <property type="entry name" value="OsmC/Ohrsf"/>
</dbReference>
<dbReference type="AlphaFoldDB" id="A0A0C2JEW8"/>
<dbReference type="PANTHER" id="PTHR42830:SF2">
    <property type="entry name" value="OSMC_OHR FAMILY PROTEIN"/>
    <property type="match status" value="1"/>
</dbReference>
<dbReference type="Gene3D" id="3.30.300.20">
    <property type="match status" value="1"/>
</dbReference>
<protein>
    <submittedName>
        <fullName evidence="1">Peroxiredoxin</fullName>
    </submittedName>
</protein>
<organism evidence="1 2">
    <name type="scientific">Streptomonospora alba</name>
    <dbReference type="NCBI Taxonomy" id="183763"/>
    <lineage>
        <taxon>Bacteria</taxon>
        <taxon>Bacillati</taxon>
        <taxon>Actinomycetota</taxon>
        <taxon>Actinomycetes</taxon>
        <taxon>Streptosporangiales</taxon>
        <taxon>Nocardiopsidaceae</taxon>
        <taxon>Streptomonospora</taxon>
    </lineage>
</organism>
<dbReference type="InterPro" id="IPR003718">
    <property type="entry name" value="OsmC/Ohr_fam"/>
</dbReference>
<comment type="caution">
    <text evidence="1">The sequence shown here is derived from an EMBL/GenBank/DDBJ whole genome shotgun (WGS) entry which is preliminary data.</text>
</comment>
<dbReference type="EMBL" id="JROO01000007">
    <property type="protein sequence ID" value="KIH99881.1"/>
    <property type="molecule type" value="Genomic_DNA"/>
</dbReference>
<dbReference type="InterPro" id="IPR015946">
    <property type="entry name" value="KH_dom-like_a/b"/>
</dbReference>
<dbReference type="Proteomes" id="UP000031675">
    <property type="component" value="Unassembled WGS sequence"/>
</dbReference>
<accession>A0A0C2JEW8</accession>
<dbReference type="PANTHER" id="PTHR42830">
    <property type="entry name" value="OSMOTICALLY INDUCIBLE FAMILY PROTEIN"/>
    <property type="match status" value="1"/>
</dbReference>
<dbReference type="OrthoDB" id="9795405at2"/>
<dbReference type="Pfam" id="PF02566">
    <property type="entry name" value="OsmC"/>
    <property type="match status" value="1"/>
</dbReference>
<dbReference type="RefSeq" id="WP_040271015.1">
    <property type="nucleotide sequence ID" value="NZ_JROO01000007.1"/>
</dbReference>
<name>A0A0C2JEW8_9ACTN</name>